<evidence type="ECO:0000313" key="1">
    <source>
        <dbReference type="EMBL" id="AUB83014.1"/>
    </source>
</evidence>
<dbReference type="Pfam" id="PF10387">
    <property type="entry name" value="DUF2442"/>
    <property type="match status" value="1"/>
</dbReference>
<dbReference type="InterPro" id="IPR036782">
    <property type="entry name" value="NE0471-like_N"/>
</dbReference>
<dbReference type="Proteomes" id="UP000232638">
    <property type="component" value="Chromosome"/>
</dbReference>
<name>A0A2K8UBQ7_9GAMM</name>
<dbReference type="EMBL" id="CP020370">
    <property type="protein sequence ID" value="AUB83014.1"/>
    <property type="molecule type" value="Genomic_DNA"/>
</dbReference>
<organism evidence="1 2">
    <name type="scientific">Candidatus Thiodictyon syntrophicum</name>
    <dbReference type="NCBI Taxonomy" id="1166950"/>
    <lineage>
        <taxon>Bacteria</taxon>
        <taxon>Pseudomonadati</taxon>
        <taxon>Pseudomonadota</taxon>
        <taxon>Gammaproteobacteria</taxon>
        <taxon>Chromatiales</taxon>
        <taxon>Chromatiaceae</taxon>
        <taxon>Thiodictyon</taxon>
    </lineage>
</organism>
<dbReference type="KEGG" id="tsy:THSYN_20085"/>
<proteinExistence type="predicted"/>
<accession>A0A2K8UBQ7</accession>
<gene>
    <name evidence="1" type="ORF">THSYN_20085</name>
</gene>
<protein>
    <recommendedName>
        <fullName evidence="3">DUF2442 domain-containing protein</fullName>
    </recommendedName>
</protein>
<dbReference type="OrthoDB" id="5570386at2"/>
<dbReference type="SUPFAM" id="SSF143880">
    <property type="entry name" value="NE0471 N-terminal domain-like"/>
    <property type="match status" value="1"/>
</dbReference>
<evidence type="ECO:0000313" key="2">
    <source>
        <dbReference type="Proteomes" id="UP000232638"/>
    </source>
</evidence>
<sequence>MKLKHFEHQDAYRFLLTFENGEIRDVDLLNLVGQHVAEDLLHTARIDPEWGCLEFLNGSVDVEPRTLYRYANAIEN</sequence>
<dbReference type="RefSeq" id="WP_100920715.1">
    <property type="nucleotide sequence ID" value="NZ_CP020370.1"/>
</dbReference>
<dbReference type="AlphaFoldDB" id="A0A2K8UBQ7"/>
<keyword evidence="2" id="KW-1185">Reference proteome</keyword>
<dbReference type="InterPro" id="IPR018841">
    <property type="entry name" value="DUF2442"/>
</dbReference>
<evidence type="ECO:0008006" key="3">
    <source>
        <dbReference type="Google" id="ProtNLM"/>
    </source>
</evidence>
<reference evidence="1 2" key="1">
    <citation type="submission" date="2017-03" db="EMBL/GenBank/DDBJ databases">
        <title>Complete genome sequence of Candidatus 'Thiodictyon syntrophicum' sp. nov. strain Cad16T, a photolithoautotroph purple sulfur bacterium isolated from an alpine meromictic lake.</title>
        <authorList>
            <person name="Luedin S.M."/>
            <person name="Pothier J.F."/>
            <person name="Danza F."/>
            <person name="Storelli N."/>
            <person name="Wittwer M."/>
            <person name="Tonolla M."/>
        </authorList>
    </citation>
    <scope>NUCLEOTIDE SEQUENCE [LARGE SCALE GENOMIC DNA]</scope>
    <source>
        <strain evidence="1 2">Cad16T</strain>
    </source>
</reference>